<dbReference type="InterPro" id="IPR006203">
    <property type="entry name" value="GHMP_knse_ATP-bd_CS"/>
</dbReference>
<dbReference type="Gene3D" id="3.30.230.10">
    <property type="match status" value="1"/>
</dbReference>
<keyword evidence="7 11" id="KW-0067">ATP-binding</keyword>
<dbReference type="NCBIfam" id="TIGR00131">
    <property type="entry name" value="gal_kin"/>
    <property type="match status" value="1"/>
</dbReference>
<dbReference type="InterPro" id="IPR019741">
    <property type="entry name" value="Galactokinase_CS"/>
</dbReference>
<dbReference type="InterPro" id="IPR013750">
    <property type="entry name" value="GHMP_kinase_C_dom"/>
</dbReference>
<evidence type="ECO:0000256" key="1">
    <source>
        <dbReference type="ARBA" id="ARBA00006566"/>
    </source>
</evidence>
<dbReference type="Pfam" id="PF00288">
    <property type="entry name" value="GHMP_kinases_N"/>
    <property type="match status" value="1"/>
</dbReference>
<dbReference type="InterPro" id="IPR006204">
    <property type="entry name" value="GHMP_kinase_N_dom"/>
</dbReference>
<feature type="active site" description="Proton acceptor" evidence="11">
    <location>
        <position position="171"/>
    </location>
</feature>
<dbReference type="RefSeq" id="WP_131996679.1">
    <property type="nucleotide sequence ID" value="NZ_SMGK01000003.1"/>
</dbReference>
<dbReference type="EC" id="2.7.1.6" evidence="11 12"/>
<feature type="domain" description="GHMP kinase N-terminal" evidence="13">
    <location>
        <begin position="95"/>
        <end position="178"/>
    </location>
</feature>
<comment type="catalytic activity">
    <reaction evidence="11">
        <text>alpha-D-galactose + ATP = alpha-D-galactose 1-phosphate + ADP + H(+)</text>
        <dbReference type="Rhea" id="RHEA:13553"/>
        <dbReference type="ChEBI" id="CHEBI:15378"/>
        <dbReference type="ChEBI" id="CHEBI:28061"/>
        <dbReference type="ChEBI" id="CHEBI:30616"/>
        <dbReference type="ChEBI" id="CHEBI:58336"/>
        <dbReference type="ChEBI" id="CHEBI:456216"/>
        <dbReference type="EC" id="2.7.1.6"/>
    </reaction>
</comment>
<dbReference type="InterPro" id="IPR036554">
    <property type="entry name" value="GHMP_kinase_C_sf"/>
</dbReference>
<evidence type="ECO:0000256" key="5">
    <source>
        <dbReference type="ARBA" id="ARBA00022741"/>
    </source>
</evidence>
<dbReference type="SUPFAM" id="SSF55060">
    <property type="entry name" value="GHMP Kinase, C-terminal domain"/>
    <property type="match status" value="1"/>
</dbReference>
<evidence type="ECO:0000256" key="11">
    <source>
        <dbReference type="HAMAP-Rule" id="MF_00246"/>
    </source>
</evidence>
<name>A0A4R1L411_9BACT</name>
<dbReference type="PANTHER" id="PTHR10457:SF7">
    <property type="entry name" value="GALACTOKINASE-RELATED"/>
    <property type="match status" value="1"/>
</dbReference>
<dbReference type="GO" id="GO:0004335">
    <property type="term" value="F:galactokinase activity"/>
    <property type="evidence" value="ECO:0007669"/>
    <property type="project" value="UniProtKB-UniRule"/>
</dbReference>
<feature type="binding site" evidence="11">
    <location>
        <position position="159"/>
    </location>
    <ligand>
        <name>Mg(2+)</name>
        <dbReference type="ChEBI" id="CHEBI:18420"/>
    </ligand>
</feature>
<dbReference type="InterPro" id="IPR006206">
    <property type="entry name" value="Mevalonate/galactokinase"/>
</dbReference>
<dbReference type="InterPro" id="IPR014721">
    <property type="entry name" value="Ribsml_uS5_D2-typ_fold_subgr"/>
</dbReference>
<dbReference type="HAMAP" id="MF_00246">
    <property type="entry name" value="Galactokinase"/>
    <property type="match status" value="1"/>
</dbReference>
<keyword evidence="6 11" id="KW-0418">Kinase</keyword>
<dbReference type="InterPro" id="IPR000705">
    <property type="entry name" value="Galactokinase"/>
</dbReference>
<keyword evidence="4 11" id="KW-0479">Metal-binding</keyword>
<evidence type="ECO:0000313" key="16">
    <source>
        <dbReference type="EMBL" id="TCK72798.1"/>
    </source>
</evidence>
<dbReference type="InterPro" id="IPR019539">
    <property type="entry name" value="GalKase_N"/>
</dbReference>
<dbReference type="InterPro" id="IPR022963">
    <property type="entry name" value="Galactokinase_bac"/>
</dbReference>
<evidence type="ECO:0000256" key="3">
    <source>
        <dbReference type="ARBA" id="ARBA00022679"/>
    </source>
</evidence>
<feature type="site" description="Transition state stabilizer" evidence="11">
    <location>
        <position position="27"/>
    </location>
</feature>
<proteinExistence type="inferred from homology"/>
<dbReference type="FunFam" id="3.30.70.890:FF:000001">
    <property type="entry name" value="Galactokinase"/>
    <property type="match status" value="1"/>
</dbReference>
<dbReference type="Pfam" id="PF10509">
    <property type="entry name" value="GalKase_gal_bdg"/>
    <property type="match status" value="1"/>
</dbReference>
<dbReference type="FunFam" id="3.30.230.10:FF:000017">
    <property type="entry name" value="Galactokinase"/>
    <property type="match status" value="1"/>
</dbReference>
<dbReference type="PROSITE" id="PS00106">
    <property type="entry name" value="GALACTOKINASE"/>
    <property type="match status" value="1"/>
</dbReference>
<evidence type="ECO:0000256" key="12">
    <source>
        <dbReference type="NCBIfam" id="TIGR00131"/>
    </source>
</evidence>
<dbReference type="SUPFAM" id="SSF54211">
    <property type="entry name" value="Ribosomal protein S5 domain 2-like"/>
    <property type="match status" value="1"/>
</dbReference>
<dbReference type="OrthoDB" id="250531at2"/>
<keyword evidence="8 11" id="KW-0460">Magnesium</keyword>
<keyword evidence="2 11" id="KW-0963">Cytoplasm</keyword>
<feature type="binding site" evidence="11">
    <location>
        <position position="220"/>
    </location>
    <ligand>
        <name>substrate</name>
    </ligand>
</feature>
<dbReference type="PRINTS" id="PR00473">
    <property type="entry name" value="GALCTOKINASE"/>
</dbReference>
<evidence type="ECO:0000256" key="2">
    <source>
        <dbReference type="ARBA" id="ARBA00022490"/>
    </source>
</evidence>
<dbReference type="EMBL" id="SMGK01000003">
    <property type="protein sequence ID" value="TCK72798.1"/>
    <property type="molecule type" value="Genomic_DNA"/>
</dbReference>
<evidence type="ECO:0000256" key="8">
    <source>
        <dbReference type="ARBA" id="ARBA00022842"/>
    </source>
</evidence>
<feature type="binding site" evidence="11">
    <location>
        <begin position="33"/>
        <end position="36"/>
    </location>
    <ligand>
        <name>substrate</name>
    </ligand>
</feature>
<comment type="similarity">
    <text evidence="1 11">Belongs to the GHMP kinase family. GalK subfamily.</text>
</comment>
<evidence type="ECO:0000256" key="10">
    <source>
        <dbReference type="ARBA" id="ARBA00023277"/>
    </source>
</evidence>
<evidence type="ECO:0000259" key="14">
    <source>
        <dbReference type="Pfam" id="PF08544"/>
    </source>
</evidence>
<organism evidence="16 17">
    <name type="scientific">Acidipila rosea</name>
    <dbReference type="NCBI Taxonomy" id="768535"/>
    <lineage>
        <taxon>Bacteria</taxon>
        <taxon>Pseudomonadati</taxon>
        <taxon>Acidobacteriota</taxon>
        <taxon>Terriglobia</taxon>
        <taxon>Terriglobales</taxon>
        <taxon>Acidobacteriaceae</taxon>
        <taxon>Acidipila</taxon>
    </lineage>
</organism>
<dbReference type="GO" id="GO:0005829">
    <property type="term" value="C:cytosol"/>
    <property type="evidence" value="ECO:0007669"/>
    <property type="project" value="TreeGrafter"/>
</dbReference>
<keyword evidence="17" id="KW-1185">Reference proteome</keyword>
<feature type="domain" description="Galactokinase N-terminal" evidence="15">
    <location>
        <begin position="10"/>
        <end position="56"/>
    </location>
</feature>
<keyword evidence="9 11" id="KW-0299">Galactose metabolism</keyword>
<accession>A0A4R1L411</accession>
<keyword evidence="3 11" id="KW-0808">Transferase</keyword>
<keyword evidence="10 11" id="KW-0119">Carbohydrate metabolism</keyword>
<dbReference type="GO" id="GO:0006012">
    <property type="term" value="P:galactose metabolic process"/>
    <property type="evidence" value="ECO:0007669"/>
    <property type="project" value="UniProtKB-UniRule"/>
</dbReference>
<evidence type="ECO:0000259" key="13">
    <source>
        <dbReference type="Pfam" id="PF00288"/>
    </source>
</evidence>
<dbReference type="PRINTS" id="PR00959">
    <property type="entry name" value="MEVGALKINASE"/>
</dbReference>
<reference evidence="16 17" key="1">
    <citation type="submission" date="2019-03" db="EMBL/GenBank/DDBJ databases">
        <title>Genomic Encyclopedia of Type Strains, Phase IV (KMG-IV): sequencing the most valuable type-strain genomes for metagenomic binning, comparative biology and taxonomic classification.</title>
        <authorList>
            <person name="Goeker M."/>
        </authorList>
    </citation>
    <scope>NUCLEOTIDE SEQUENCE [LARGE SCALE GENOMIC DNA]</scope>
    <source>
        <strain evidence="16 17">DSM 103428</strain>
    </source>
</reference>
<dbReference type="PROSITE" id="PS00627">
    <property type="entry name" value="GHMP_KINASES_ATP"/>
    <property type="match status" value="1"/>
</dbReference>
<dbReference type="Proteomes" id="UP000295210">
    <property type="component" value="Unassembled WGS sequence"/>
</dbReference>
<evidence type="ECO:0000256" key="6">
    <source>
        <dbReference type="ARBA" id="ARBA00022777"/>
    </source>
</evidence>
<evidence type="ECO:0000259" key="15">
    <source>
        <dbReference type="Pfam" id="PF10509"/>
    </source>
</evidence>
<comment type="function">
    <text evidence="11">Catalyzes the transfer of the gamma-phosphate of ATP to D-galactose to form alpha-D-galactose-1-phosphate (Gal-1-P).</text>
</comment>
<dbReference type="UniPathway" id="UPA00214"/>
<evidence type="ECO:0000256" key="7">
    <source>
        <dbReference type="ARBA" id="ARBA00022840"/>
    </source>
</evidence>
<feature type="binding site" evidence="11">
    <location>
        <position position="67"/>
    </location>
    <ligand>
        <name>ATP</name>
        <dbReference type="ChEBI" id="CHEBI:30616"/>
    </ligand>
</feature>
<feature type="binding site" evidence="11">
    <location>
        <begin position="121"/>
        <end position="127"/>
    </location>
    <ligand>
        <name>ATP</name>
        <dbReference type="ChEBI" id="CHEBI:30616"/>
    </ligand>
</feature>
<keyword evidence="5 11" id="KW-0547">Nucleotide-binding</keyword>
<comment type="pathway">
    <text evidence="11">Carbohydrate metabolism; galactose metabolism.</text>
</comment>
<dbReference type="GO" id="GO:0005524">
    <property type="term" value="F:ATP binding"/>
    <property type="evidence" value="ECO:0007669"/>
    <property type="project" value="UniProtKB-UniRule"/>
</dbReference>
<dbReference type="Pfam" id="PF08544">
    <property type="entry name" value="GHMP_kinases_C"/>
    <property type="match status" value="1"/>
</dbReference>
<dbReference type="PIRSF" id="PIRSF000530">
    <property type="entry name" value="Galactokinase"/>
    <property type="match status" value="1"/>
</dbReference>
<evidence type="ECO:0000256" key="9">
    <source>
        <dbReference type="ARBA" id="ARBA00023144"/>
    </source>
</evidence>
<feature type="domain" description="GHMP kinase C-terminal" evidence="14">
    <location>
        <begin position="281"/>
        <end position="362"/>
    </location>
</feature>
<feature type="binding site" evidence="11">
    <location>
        <position position="127"/>
    </location>
    <ligand>
        <name>Mg(2+)</name>
        <dbReference type="ChEBI" id="CHEBI:18420"/>
    </ligand>
</feature>
<dbReference type="InterPro" id="IPR020568">
    <property type="entry name" value="Ribosomal_Su5_D2-typ_SF"/>
</dbReference>
<protein>
    <recommendedName>
        <fullName evidence="11 12">Galactokinase</fullName>
        <ecNumber evidence="11 12">2.7.1.6</ecNumber>
    </recommendedName>
    <alternativeName>
        <fullName evidence="11">Galactose kinase</fullName>
    </alternativeName>
</protein>
<comment type="subcellular location">
    <subcellularLocation>
        <location evidence="11">Cytoplasm</location>
    </subcellularLocation>
</comment>
<evidence type="ECO:0000256" key="4">
    <source>
        <dbReference type="ARBA" id="ARBA00022723"/>
    </source>
</evidence>
<dbReference type="AlphaFoldDB" id="A0A4R1L411"/>
<sequence>MMDVTAIKRTHLERFKETPRVFTSPGRVNLIGEHTDYAEGFVMPAAIDFSTQAAISCRDDRQVAIYSANFTEQVIHDLDAMPERGSHHWSDYPLGVVHMLRLAGIDVPGFSMSIEGNVPLGAGLSSSASIEVAVALAVLSAAGTTLPPPEVARLCQRAENSYVGASTGIMDQFIACCGAEDHALLLDCRSLSYRLAPIPSNISLVICNTMVKHSHAGGEYNTRRAEVEEGTAILRSHRPEVRVLRDATPEDLERWGHEMPPNVLKRCRHIITDSLRAIATADALEAHDLKKLGELLAAAHASYRDDFEASCPEADIMVDLAVRDPHCYGARLTGGGFGGCTVNLVETSAAEAFSEKIAADYRAATGIQPDIYRCRASAAAHEVL</sequence>
<dbReference type="GO" id="GO:0000287">
    <property type="term" value="F:magnesium ion binding"/>
    <property type="evidence" value="ECO:0007669"/>
    <property type="project" value="UniProtKB-UniRule"/>
</dbReference>
<gene>
    <name evidence="11" type="primary">galK</name>
    <name evidence="16" type="ORF">C7378_2388</name>
</gene>
<dbReference type="PANTHER" id="PTHR10457">
    <property type="entry name" value="MEVALONATE KINASE/GALACTOKINASE"/>
    <property type="match status" value="1"/>
</dbReference>
<comment type="caution">
    <text evidence="16">The sequence shown here is derived from an EMBL/GenBank/DDBJ whole genome shotgun (WGS) entry which is preliminary data.</text>
</comment>
<dbReference type="Gene3D" id="3.30.70.890">
    <property type="entry name" value="GHMP kinase, C-terminal domain"/>
    <property type="match status" value="1"/>
</dbReference>
<evidence type="ECO:0000313" key="17">
    <source>
        <dbReference type="Proteomes" id="UP000295210"/>
    </source>
</evidence>